<organism evidence="2 3">
    <name type="scientific">Linnemannia schmuckeri</name>
    <dbReference type="NCBI Taxonomy" id="64567"/>
    <lineage>
        <taxon>Eukaryota</taxon>
        <taxon>Fungi</taxon>
        <taxon>Fungi incertae sedis</taxon>
        <taxon>Mucoromycota</taxon>
        <taxon>Mortierellomycotina</taxon>
        <taxon>Mortierellomycetes</taxon>
        <taxon>Mortierellales</taxon>
        <taxon>Mortierellaceae</taxon>
        <taxon>Linnemannia</taxon>
    </lineage>
</organism>
<sequence>MLNPLPVLLSMMFFLGVLSNALPTPGSNVPVTTTTVTNPKPTNTTHAITTVTTKAITTSTNTQTLPYPDVTLCIFFPELPSPIAPTEPVPATKINKPTSITQPAPSSSPAPPEKEIFNGVGEVHGSTAEQKALEALRAKVAECERECLLTVDTDPDVCIRGANRMNYRMNSCRVRVSPCSQPNVKHEIIDMSECSKTEL</sequence>
<dbReference type="Proteomes" id="UP000748756">
    <property type="component" value="Unassembled WGS sequence"/>
</dbReference>
<dbReference type="EMBL" id="JAAAUQ010001715">
    <property type="protein sequence ID" value="KAF9135278.1"/>
    <property type="molecule type" value="Genomic_DNA"/>
</dbReference>
<protein>
    <submittedName>
        <fullName evidence="2">Uncharacterized protein</fullName>
    </submittedName>
</protein>
<feature type="chain" id="PRO_5040191374" evidence="1">
    <location>
        <begin position="20"/>
        <end position="199"/>
    </location>
</feature>
<reference evidence="2" key="1">
    <citation type="journal article" date="2020" name="Fungal Divers.">
        <title>Resolving the Mortierellaceae phylogeny through synthesis of multi-gene phylogenetics and phylogenomics.</title>
        <authorList>
            <person name="Vandepol N."/>
            <person name="Liber J."/>
            <person name="Desiro A."/>
            <person name="Na H."/>
            <person name="Kennedy M."/>
            <person name="Barry K."/>
            <person name="Grigoriev I.V."/>
            <person name="Miller A.N."/>
            <person name="O'Donnell K."/>
            <person name="Stajich J.E."/>
            <person name="Bonito G."/>
        </authorList>
    </citation>
    <scope>NUCLEOTIDE SEQUENCE</scope>
    <source>
        <strain evidence="2">NRRL 6426</strain>
    </source>
</reference>
<dbReference type="OrthoDB" id="2430112at2759"/>
<comment type="caution">
    <text evidence="2">The sequence shown here is derived from an EMBL/GenBank/DDBJ whole genome shotgun (WGS) entry which is preliminary data.</text>
</comment>
<evidence type="ECO:0000256" key="1">
    <source>
        <dbReference type="SAM" id="SignalP"/>
    </source>
</evidence>
<evidence type="ECO:0000313" key="3">
    <source>
        <dbReference type="Proteomes" id="UP000748756"/>
    </source>
</evidence>
<keyword evidence="1" id="KW-0732">Signal</keyword>
<name>A0A9P5RPM3_9FUNG</name>
<dbReference type="AlphaFoldDB" id="A0A9P5RPM3"/>
<evidence type="ECO:0000313" key="2">
    <source>
        <dbReference type="EMBL" id="KAF9135278.1"/>
    </source>
</evidence>
<gene>
    <name evidence="2" type="ORF">BG015_003297</name>
</gene>
<accession>A0A9P5RPM3</accession>
<proteinExistence type="predicted"/>
<keyword evidence="3" id="KW-1185">Reference proteome</keyword>
<feature type="signal peptide" evidence="1">
    <location>
        <begin position="1"/>
        <end position="19"/>
    </location>
</feature>